<feature type="region of interest" description="Disordered" evidence="5">
    <location>
        <begin position="376"/>
        <end position="396"/>
    </location>
</feature>
<dbReference type="InterPro" id="IPR036259">
    <property type="entry name" value="MFS_trans_sf"/>
</dbReference>
<dbReference type="EMBL" id="BSXU01006955">
    <property type="protein sequence ID" value="GMG56133.1"/>
    <property type="molecule type" value="Genomic_DNA"/>
</dbReference>
<dbReference type="SUPFAM" id="SSF103473">
    <property type="entry name" value="MFS general substrate transporter"/>
    <property type="match status" value="1"/>
</dbReference>
<dbReference type="AlphaFoldDB" id="A0A9W7DJD8"/>
<evidence type="ECO:0000256" key="2">
    <source>
        <dbReference type="ARBA" id="ARBA00022692"/>
    </source>
</evidence>
<keyword evidence="4 6" id="KW-0472">Membrane</keyword>
<evidence type="ECO:0000256" key="6">
    <source>
        <dbReference type="SAM" id="Phobius"/>
    </source>
</evidence>
<evidence type="ECO:0000259" key="7">
    <source>
        <dbReference type="Pfam" id="PF06813"/>
    </source>
</evidence>
<dbReference type="PANTHER" id="PTHR21576">
    <property type="entry name" value="UNCHARACTERIZED NODULIN-LIKE PROTEIN"/>
    <property type="match status" value="1"/>
</dbReference>
<evidence type="ECO:0000256" key="3">
    <source>
        <dbReference type="ARBA" id="ARBA00022989"/>
    </source>
</evidence>
<keyword evidence="3 6" id="KW-1133">Transmembrane helix</keyword>
<evidence type="ECO:0000256" key="5">
    <source>
        <dbReference type="SAM" id="MobiDB-lite"/>
    </source>
</evidence>
<feature type="compositionally biased region" description="Polar residues" evidence="5">
    <location>
        <begin position="463"/>
        <end position="485"/>
    </location>
</feature>
<organism evidence="8 9">
    <name type="scientific">Ambrosiozyma monospora</name>
    <name type="common">Yeast</name>
    <name type="synonym">Endomycopsis monosporus</name>
    <dbReference type="NCBI Taxonomy" id="43982"/>
    <lineage>
        <taxon>Eukaryota</taxon>
        <taxon>Fungi</taxon>
        <taxon>Dikarya</taxon>
        <taxon>Ascomycota</taxon>
        <taxon>Saccharomycotina</taxon>
        <taxon>Pichiomycetes</taxon>
        <taxon>Pichiales</taxon>
        <taxon>Pichiaceae</taxon>
        <taxon>Ambrosiozyma</taxon>
    </lineage>
</organism>
<keyword evidence="2 6" id="KW-0812">Transmembrane</keyword>
<feature type="region of interest" description="Disordered" evidence="5">
    <location>
        <begin position="463"/>
        <end position="567"/>
    </location>
</feature>
<evidence type="ECO:0000256" key="1">
    <source>
        <dbReference type="ARBA" id="ARBA00004141"/>
    </source>
</evidence>
<comment type="caution">
    <text evidence="8">The sequence shown here is derived from an EMBL/GenBank/DDBJ whole genome shotgun (WGS) entry which is preliminary data.</text>
</comment>
<feature type="transmembrane region" description="Helical" evidence="6">
    <location>
        <begin position="150"/>
        <end position="168"/>
    </location>
</feature>
<evidence type="ECO:0000256" key="4">
    <source>
        <dbReference type="ARBA" id="ARBA00023136"/>
    </source>
</evidence>
<dbReference type="PANTHER" id="PTHR21576:SF166">
    <property type="entry name" value="ADR278WP"/>
    <property type="match status" value="1"/>
</dbReference>
<proteinExistence type="predicted"/>
<feature type="compositionally biased region" description="Polar residues" evidence="5">
    <location>
        <begin position="553"/>
        <end position="567"/>
    </location>
</feature>
<accession>A0A9W7DJD8</accession>
<name>A0A9W7DJD8_AMBMO</name>
<feature type="compositionally biased region" description="Acidic residues" evidence="5">
    <location>
        <begin position="212"/>
        <end position="222"/>
    </location>
</feature>
<reference evidence="8" key="1">
    <citation type="submission" date="2023-04" db="EMBL/GenBank/DDBJ databases">
        <title>Ambrosiozyma monospora NBRC 1965.</title>
        <authorList>
            <person name="Ichikawa N."/>
            <person name="Sato H."/>
            <person name="Tonouchi N."/>
        </authorList>
    </citation>
    <scope>NUCLEOTIDE SEQUENCE</scope>
    <source>
        <strain evidence="8">NBRC 1965</strain>
    </source>
</reference>
<dbReference type="GO" id="GO:0000329">
    <property type="term" value="C:fungal-type vacuole membrane"/>
    <property type="evidence" value="ECO:0007669"/>
    <property type="project" value="TreeGrafter"/>
</dbReference>
<feature type="compositionally biased region" description="Polar residues" evidence="5">
    <location>
        <begin position="376"/>
        <end position="392"/>
    </location>
</feature>
<gene>
    <name evidence="8" type="ORF">Amon01_000820000</name>
</gene>
<feature type="region of interest" description="Disordered" evidence="5">
    <location>
        <begin position="207"/>
        <end position="232"/>
    </location>
</feature>
<dbReference type="Proteomes" id="UP001165063">
    <property type="component" value="Unassembled WGS sequence"/>
</dbReference>
<evidence type="ECO:0000313" key="9">
    <source>
        <dbReference type="Proteomes" id="UP001165063"/>
    </source>
</evidence>
<keyword evidence="9" id="KW-1185">Reference proteome</keyword>
<dbReference type="OrthoDB" id="410267at2759"/>
<feature type="transmembrane region" description="Helical" evidence="6">
    <location>
        <begin position="109"/>
        <end position="130"/>
    </location>
</feature>
<feature type="transmembrane region" description="Helical" evidence="6">
    <location>
        <begin position="81"/>
        <end position="102"/>
    </location>
</feature>
<dbReference type="Pfam" id="PF06813">
    <property type="entry name" value="Nodulin-like"/>
    <property type="match status" value="1"/>
</dbReference>
<protein>
    <submittedName>
        <fullName evidence="8">Unnamed protein product</fullName>
    </submittedName>
</protein>
<dbReference type="Gene3D" id="1.20.1250.20">
    <property type="entry name" value="MFS general substrate transporter like domains"/>
    <property type="match status" value="1"/>
</dbReference>
<feature type="region of interest" description="Disordered" evidence="5">
    <location>
        <begin position="411"/>
        <end position="450"/>
    </location>
</feature>
<feature type="compositionally biased region" description="Basic residues" evidence="5">
    <location>
        <begin position="500"/>
        <end position="522"/>
    </location>
</feature>
<feature type="compositionally biased region" description="Polar residues" evidence="5">
    <location>
        <begin position="435"/>
        <end position="448"/>
    </location>
</feature>
<feature type="transmembrane region" description="Helical" evidence="6">
    <location>
        <begin position="16"/>
        <end position="35"/>
    </location>
</feature>
<feature type="transmembrane region" description="Helical" evidence="6">
    <location>
        <begin position="175"/>
        <end position="197"/>
    </location>
</feature>
<feature type="domain" description="Nodulin-like" evidence="7">
    <location>
        <begin position="19"/>
        <end position="200"/>
    </location>
</feature>
<sequence length="567" mass="61032">MATTITITTAKSRLKIISLCFCSLVALAAGTPYLYGIYSPQLISRCQFTTSDSSILSFASNIGSSLGGFLAGLFIDSYGVNAAVLLGSGLEFSGFLILYLCYRFRIHSFLLLTLALYNVGFGSVMAFFATIKVSTVNFPNNRGAANSCNVSAYGLAALFYATVSTAFFSGNTQGLLGFIAIFTGVVIGTASIFIRIYENEDDELHHGGILNENEENGDDLTGIDDLNGGSKGTSTHTENATFQYLLKGHRGSFAQVNLIRSNSTASLFTMSTDASSSISRSSSFVSQDLSRSSSFSSNSVSTSDTISAAAISINNNTNNTVNRPFKPFRSGSSSPAQIQLAMSRSSGQLAAQQNTNFGSFTNLAMTKQMMDRTNSYRQGTSLSNSPKINQGGSFPKRKYTVADEVVIDDGTDQQQQQQQPLLLGSTSDSPGAITTPKNNYFSTSSSPSLKMGRSVVFNMNDTDTESTAIPTPTHNTGNGNYNNITPIPPSDAADYLNQLKKSKQQTKKKSKSKSKSKKKKTRSISTKDHLLKLIKNPLEGPTKQSKPDPKPRNINNSSNITVYNRQE</sequence>
<dbReference type="InterPro" id="IPR010658">
    <property type="entry name" value="Nodulin-like"/>
</dbReference>
<comment type="subcellular location">
    <subcellularLocation>
        <location evidence="1">Membrane</location>
        <topology evidence="1">Multi-pass membrane protein</topology>
    </subcellularLocation>
</comment>
<evidence type="ECO:0000313" key="8">
    <source>
        <dbReference type="EMBL" id="GMG56133.1"/>
    </source>
</evidence>